<dbReference type="PANTHER" id="PTHR24124">
    <property type="entry name" value="ANKYRIN REPEAT FAMILY A"/>
    <property type="match status" value="1"/>
</dbReference>
<dbReference type="GeneID" id="111839116"/>
<keyword evidence="2 3" id="KW-0040">ANK repeat</keyword>
<organism evidence="4 5">
    <name type="scientific">Paramormyrops kingsleyae</name>
    <dbReference type="NCBI Taxonomy" id="1676925"/>
    <lineage>
        <taxon>Eukaryota</taxon>
        <taxon>Metazoa</taxon>
        <taxon>Chordata</taxon>
        <taxon>Craniata</taxon>
        <taxon>Vertebrata</taxon>
        <taxon>Euteleostomi</taxon>
        <taxon>Actinopterygii</taxon>
        <taxon>Neopterygii</taxon>
        <taxon>Teleostei</taxon>
        <taxon>Osteoglossocephala</taxon>
        <taxon>Osteoglossomorpha</taxon>
        <taxon>Osteoglossiformes</taxon>
        <taxon>Mormyridae</taxon>
        <taxon>Paramormyrops</taxon>
    </lineage>
</organism>
<reference evidence="4" key="1">
    <citation type="submission" date="2025-08" db="UniProtKB">
        <authorList>
            <consortium name="Ensembl"/>
        </authorList>
    </citation>
    <scope>IDENTIFICATION</scope>
</reference>
<dbReference type="GO" id="GO:0005634">
    <property type="term" value="C:nucleus"/>
    <property type="evidence" value="ECO:0007669"/>
    <property type="project" value="TreeGrafter"/>
</dbReference>
<keyword evidence="5" id="KW-1185">Reference proteome</keyword>
<reference evidence="4" key="2">
    <citation type="submission" date="2025-09" db="UniProtKB">
        <authorList>
            <consortium name="Ensembl"/>
        </authorList>
    </citation>
    <scope>IDENTIFICATION</scope>
</reference>
<evidence type="ECO:0000256" key="2">
    <source>
        <dbReference type="ARBA" id="ARBA00023043"/>
    </source>
</evidence>
<dbReference type="InterPro" id="IPR036770">
    <property type="entry name" value="Ankyrin_rpt-contain_sf"/>
</dbReference>
<evidence type="ECO:0000256" key="1">
    <source>
        <dbReference type="ARBA" id="ARBA00022737"/>
    </source>
</evidence>
<dbReference type="GeneID" id="140592637"/>
<proteinExistence type="predicted"/>
<dbReference type="STRING" id="1676925.ENSPKIP00000035132"/>
<protein>
    <submittedName>
        <fullName evidence="4">NFKB inhibitor delta</fullName>
    </submittedName>
</protein>
<dbReference type="Pfam" id="PF12796">
    <property type="entry name" value="Ank_2"/>
    <property type="match status" value="2"/>
</dbReference>
<dbReference type="PRINTS" id="PR01415">
    <property type="entry name" value="ANKYRIN"/>
</dbReference>
<evidence type="ECO:0000313" key="4">
    <source>
        <dbReference type="Ensembl" id="ENSPKIP00000035132.1"/>
    </source>
</evidence>
<dbReference type="PROSITE" id="PS50088">
    <property type="entry name" value="ANK_REPEAT"/>
    <property type="match status" value="4"/>
</dbReference>
<dbReference type="SUPFAM" id="SSF48403">
    <property type="entry name" value="Ankyrin repeat"/>
    <property type="match status" value="1"/>
</dbReference>
<dbReference type="Ensembl" id="ENSPKIT00000016060.1">
    <property type="protein sequence ID" value="ENSPKIP00000035132.1"/>
    <property type="gene ID" value="ENSPKIG00000014206.1"/>
</dbReference>
<dbReference type="Proteomes" id="UP000261540">
    <property type="component" value="Unplaced"/>
</dbReference>
<dbReference type="FunFam" id="1.25.40.20:FF:000097">
    <property type="entry name" value="NF-kappa-B inhibitor zeta isoform X1"/>
    <property type="match status" value="1"/>
</dbReference>
<evidence type="ECO:0000256" key="3">
    <source>
        <dbReference type="PROSITE-ProRule" id="PRU00023"/>
    </source>
</evidence>
<dbReference type="InterPro" id="IPR002110">
    <property type="entry name" value="Ankyrin_rpt"/>
</dbReference>
<keyword evidence="1" id="KW-0677">Repeat</keyword>
<feature type="repeat" description="ANK" evidence="3">
    <location>
        <begin position="258"/>
        <end position="290"/>
    </location>
</feature>
<feature type="repeat" description="ANK" evidence="3">
    <location>
        <begin position="385"/>
        <end position="407"/>
    </location>
</feature>
<dbReference type="AlphaFoldDB" id="A0A3B3SWJ6"/>
<dbReference type="SMART" id="SM00248">
    <property type="entry name" value="ANK"/>
    <property type="match status" value="6"/>
</dbReference>
<accession>A0A3B3SWJ6</accession>
<feature type="repeat" description="ANK" evidence="3">
    <location>
        <begin position="422"/>
        <end position="458"/>
    </location>
</feature>
<dbReference type="Gene3D" id="1.25.40.20">
    <property type="entry name" value="Ankyrin repeat-containing domain"/>
    <property type="match status" value="2"/>
</dbReference>
<name>A0A3B3SWJ6_9TELE</name>
<evidence type="ECO:0000313" key="5">
    <source>
        <dbReference type="Proteomes" id="UP000261540"/>
    </source>
</evidence>
<dbReference type="PROSITE" id="PS50297">
    <property type="entry name" value="ANK_REP_REGION"/>
    <property type="match status" value="4"/>
</dbReference>
<dbReference type="GO" id="GO:0010468">
    <property type="term" value="P:regulation of gene expression"/>
    <property type="evidence" value="ECO:0007669"/>
    <property type="project" value="TreeGrafter"/>
</dbReference>
<feature type="repeat" description="ANK" evidence="3">
    <location>
        <begin position="291"/>
        <end position="323"/>
    </location>
</feature>
<dbReference type="GeneTree" id="ENSGT00940000153695"/>
<dbReference type="PANTHER" id="PTHR24124:SF7">
    <property type="entry name" value="NF-KAPPA-B INHIBITOR DELTA"/>
    <property type="match status" value="1"/>
</dbReference>
<sequence length="498" mass="53908">MHWPKPPKENSCSLPTVKKLLEQKRKRETATSPSSSTSSFSLVTTSIATASVPVSLPEQETQTGGNCSYQGIMGAVGPMLPPPNSAWNHPISPQCSNLQQDCLIPSVGGYFNTVATSLDCGQSQAYSPGLTPSFTTQQPDYSCAMSIHRYLECPMTVTLSGSVHSGVQQSLSYSWTPVSSLHSHGAPSPQGFGEEMDAGKLDEARMSLQAMDYSKKMWQDEDGDTILHIYTAKGLREYAFAAAENLRDLGKLDSKEHKGKTALLVAATANQPLIVQDLLLLGADVNACDDKGQTALHLAATYGFPRVMQTILSTGLNVNLEARNFEGLTPLHCAAISHSATMKSFFAPMTDLSDSSLHSLAEDKLSCIQLLLSSGASLLSQDIKSNKTVLHLAVKEGNVMLVRILLQINLADTQAFVNMKAHGNTALHMAAGLHSSCHQEEMIRLLLNHGADPSIRNLENDQPAHLLQSGEKGEQLKFLLKKRNAASRRRITSLQDQE</sequence>
<dbReference type="RefSeq" id="XP_072572571.1">
    <property type="nucleotide sequence ID" value="XM_072716470.1"/>
</dbReference>
<dbReference type="RefSeq" id="XP_023658518.1">
    <property type="nucleotide sequence ID" value="XM_023802750.2"/>
</dbReference>